<dbReference type="Proteomes" id="UP000724584">
    <property type="component" value="Unassembled WGS sequence"/>
</dbReference>
<comment type="caution">
    <text evidence="1">The sequence shown here is derived from an EMBL/GenBank/DDBJ whole genome shotgun (WGS) entry which is preliminary data.</text>
</comment>
<organism evidence="1 2">
    <name type="scientific">Chaetomium tenue</name>
    <dbReference type="NCBI Taxonomy" id="1854479"/>
    <lineage>
        <taxon>Eukaryota</taxon>
        <taxon>Fungi</taxon>
        <taxon>Dikarya</taxon>
        <taxon>Ascomycota</taxon>
        <taxon>Pezizomycotina</taxon>
        <taxon>Sordariomycetes</taxon>
        <taxon>Sordariomycetidae</taxon>
        <taxon>Sordariales</taxon>
        <taxon>Chaetomiaceae</taxon>
        <taxon>Chaetomium</taxon>
    </lineage>
</organism>
<name>A0ACB7P4N6_9PEZI</name>
<keyword evidence="2" id="KW-1185">Reference proteome</keyword>
<reference evidence="1 2" key="1">
    <citation type="journal article" date="2021" name="Nat. Commun.">
        <title>Genetic determinants of endophytism in the Arabidopsis root mycobiome.</title>
        <authorList>
            <person name="Mesny F."/>
            <person name="Miyauchi S."/>
            <person name="Thiergart T."/>
            <person name="Pickel B."/>
            <person name="Atanasova L."/>
            <person name="Karlsson M."/>
            <person name="Huettel B."/>
            <person name="Barry K.W."/>
            <person name="Haridas S."/>
            <person name="Chen C."/>
            <person name="Bauer D."/>
            <person name="Andreopoulos W."/>
            <person name="Pangilinan J."/>
            <person name="LaButti K."/>
            <person name="Riley R."/>
            <person name="Lipzen A."/>
            <person name="Clum A."/>
            <person name="Drula E."/>
            <person name="Henrissat B."/>
            <person name="Kohler A."/>
            <person name="Grigoriev I.V."/>
            <person name="Martin F.M."/>
            <person name="Hacquard S."/>
        </authorList>
    </citation>
    <scope>NUCLEOTIDE SEQUENCE [LARGE SCALE GENOMIC DNA]</scope>
    <source>
        <strain evidence="1 2">MPI-SDFR-AT-0079</strain>
    </source>
</reference>
<evidence type="ECO:0000313" key="1">
    <source>
        <dbReference type="EMBL" id="KAH6628144.1"/>
    </source>
</evidence>
<protein>
    <submittedName>
        <fullName evidence="1">Uncharacterized protein</fullName>
    </submittedName>
</protein>
<sequence length="189" mass="21786">MPSQLLNLAFPPHHPPPPSQLFHLAFLQLAAHELHQVMGRMTPHLRTPFKSSGLWLPHAQRNQYSMASRYPVTMLAHDFKRYVECSYRLMFKASVFARTCKDPVLIMRPQSPPLKNMSPVNGNLRLGPNSPPRRGIKTTIMGEYLTKYFRTRFSSFSFDRHCNGNTANNRTAEQILQLSFLFLLNFSRA</sequence>
<accession>A0ACB7P4N6</accession>
<dbReference type="EMBL" id="JAGIZQ010000005">
    <property type="protein sequence ID" value="KAH6628144.1"/>
    <property type="molecule type" value="Genomic_DNA"/>
</dbReference>
<evidence type="ECO:0000313" key="2">
    <source>
        <dbReference type="Proteomes" id="UP000724584"/>
    </source>
</evidence>
<gene>
    <name evidence="1" type="ORF">F5144DRAFT_578102</name>
</gene>
<proteinExistence type="predicted"/>